<feature type="region of interest" description="Disordered" evidence="6">
    <location>
        <begin position="303"/>
        <end position="327"/>
    </location>
</feature>
<feature type="domain" description="REKLES" evidence="8">
    <location>
        <begin position="329"/>
        <end position="437"/>
    </location>
</feature>
<reference evidence="10" key="1">
    <citation type="submission" date="2025-08" db="UniProtKB">
        <authorList>
            <consortium name="RefSeq"/>
        </authorList>
    </citation>
    <scope>IDENTIFICATION</scope>
    <source>
        <tissue evidence="10">Whole organism</tissue>
    </source>
</reference>
<comment type="subcellular location">
    <subcellularLocation>
        <location evidence="1">Nucleus</location>
    </subcellularLocation>
</comment>
<dbReference type="PROSITE" id="PS51486">
    <property type="entry name" value="REKLES"/>
    <property type="match status" value="1"/>
</dbReference>
<organism evidence="9 10">
    <name type="scientific">Hyalella azteca</name>
    <name type="common">Amphipod</name>
    <dbReference type="NCBI Taxonomy" id="294128"/>
    <lineage>
        <taxon>Eukaryota</taxon>
        <taxon>Metazoa</taxon>
        <taxon>Ecdysozoa</taxon>
        <taxon>Arthropoda</taxon>
        <taxon>Crustacea</taxon>
        <taxon>Multicrustacea</taxon>
        <taxon>Malacostraca</taxon>
        <taxon>Eumalacostraca</taxon>
        <taxon>Peracarida</taxon>
        <taxon>Amphipoda</taxon>
        <taxon>Senticaudata</taxon>
        <taxon>Talitrida</taxon>
        <taxon>Talitroidea</taxon>
        <taxon>Hyalellidae</taxon>
        <taxon>Hyalella</taxon>
    </lineage>
</organism>
<dbReference type="CTD" id="56729"/>
<dbReference type="PANTHER" id="PTHR15348">
    <property type="entry name" value="AT-RICH INTERACTIVE DOMAIN-CONTAINING PROTEIN ARID DOMAIN- CONTAINING PROTEIN DEAD RINGER PROTEIN B-CELL REGULATOR OF IGH TRANSCRIPTION BRIGHT"/>
    <property type="match status" value="1"/>
</dbReference>
<evidence type="ECO:0000259" key="8">
    <source>
        <dbReference type="PROSITE" id="PS51486"/>
    </source>
</evidence>
<dbReference type="FunFam" id="1.10.150.60:FF:000007">
    <property type="entry name" value="AT-rich interactive domain-containing protein 3C"/>
    <property type="match status" value="1"/>
</dbReference>
<dbReference type="InterPro" id="IPR001606">
    <property type="entry name" value="ARID_dom"/>
</dbReference>
<keyword evidence="9" id="KW-1185">Reference proteome</keyword>
<gene>
    <name evidence="10" type="primary">LOC108675371</name>
</gene>
<dbReference type="InterPro" id="IPR036431">
    <property type="entry name" value="ARID_dom_sf"/>
</dbReference>
<dbReference type="OrthoDB" id="10044343at2759"/>
<dbReference type="SUPFAM" id="SSF46774">
    <property type="entry name" value="ARID-like"/>
    <property type="match status" value="1"/>
</dbReference>
<dbReference type="Proteomes" id="UP000694843">
    <property type="component" value="Unplaced"/>
</dbReference>
<sequence length="479" mass="52273">MAGIECMSFSTLDVPSLKSGDDSRLNDMEDDMNASNGGGRDSPLRPPPGADAGEDILAKLRQQNQEPSKHSSFEEDKRKLYELSDEVKRREFLDDLFTFMQQRGTPINRLPIMAKQVLDLYELYNLVVSRGGLVDVINKKLWQEIIKGLKLPSSITSAAFTLRTQYMKYIYPYECEKNKLSNPQELQVAIDGNRREGRRSSYGEKAGGYGDMGQPALMNFQNLQHFSGLPRLHGPPLGLVSRPQLNGNGIPGSGGSPPSSTHQSAVADAARLSIWKLYNHNFAAGGGGVPNVMMGNSIGAGMMQPQDDDRNHMNPHHSLLPPHPPQREALNLDVKDEFDVMPRSAKKESPLSGEESNGLPPSAKRLHEDDNSVRDMISSCATSMPGSNIEINSHPSGENNRNGSHHNGTPTGQSLSINMEINGIQYKGVLWPQHPSTSPPRASHHSNVLSNNALLPQLSGSPLIPSPASPVGLGASRFR</sequence>
<feature type="region of interest" description="Disordered" evidence="6">
    <location>
        <begin position="234"/>
        <end position="265"/>
    </location>
</feature>
<evidence type="ECO:0000256" key="2">
    <source>
        <dbReference type="ARBA" id="ARBA00023015"/>
    </source>
</evidence>
<dbReference type="InterPro" id="IPR045147">
    <property type="entry name" value="ARI3A/B/C"/>
</dbReference>
<feature type="compositionally biased region" description="Polar residues" evidence="6">
    <location>
        <begin position="379"/>
        <end position="415"/>
    </location>
</feature>
<name>A0A979FI75_HYAAZ</name>
<evidence type="ECO:0000256" key="3">
    <source>
        <dbReference type="ARBA" id="ARBA00023125"/>
    </source>
</evidence>
<dbReference type="SMART" id="SM01014">
    <property type="entry name" value="ARID"/>
    <property type="match status" value="1"/>
</dbReference>
<dbReference type="Gene3D" id="1.10.150.60">
    <property type="entry name" value="ARID DNA-binding domain"/>
    <property type="match status" value="1"/>
</dbReference>
<dbReference type="GO" id="GO:0006357">
    <property type="term" value="P:regulation of transcription by RNA polymerase II"/>
    <property type="evidence" value="ECO:0007669"/>
    <property type="project" value="InterPro"/>
</dbReference>
<dbReference type="KEGG" id="hazt:108675371"/>
<feature type="domain" description="ARID" evidence="7">
    <location>
        <begin position="86"/>
        <end position="178"/>
    </location>
</feature>
<proteinExistence type="predicted"/>
<keyword evidence="3" id="KW-0238">DNA-binding</keyword>
<accession>A0A979FI75</accession>
<evidence type="ECO:0000313" key="10">
    <source>
        <dbReference type="RefSeq" id="XP_047736398.1"/>
    </source>
</evidence>
<evidence type="ECO:0000256" key="1">
    <source>
        <dbReference type="ARBA" id="ARBA00004123"/>
    </source>
</evidence>
<evidence type="ECO:0000256" key="4">
    <source>
        <dbReference type="ARBA" id="ARBA00023163"/>
    </source>
</evidence>
<dbReference type="AlphaFoldDB" id="A0A979FI75"/>
<evidence type="ECO:0000256" key="6">
    <source>
        <dbReference type="SAM" id="MobiDB-lite"/>
    </source>
</evidence>
<evidence type="ECO:0000256" key="5">
    <source>
        <dbReference type="ARBA" id="ARBA00023242"/>
    </source>
</evidence>
<feature type="region of interest" description="Disordered" evidence="6">
    <location>
        <begin position="344"/>
        <end position="415"/>
    </location>
</feature>
<feature type="compositionally biased region" description="Basic and acidic residues" evidence="6">
    <location>
        <begin position="67"/>
        <end position="76"/>
    </location>
</feature>
<dbReference type="GO" id="GO:0003677">
    <property type="term" value="F:DNA binding"/>
    <property type="evidence" value="ECO:0007669"/>
    <property type="project" value="UniProtKB-KW"/>
</dbReference>
<feature type="region of interest" description="Disordered" evidence="6">
    <location>
        <begin position="460"/>
        <end position="479"/>
    </location>
</feature>
<dbReference type="InterPro" id="IPR023334">
    <property type="entry name" value="REKLES_domain"/>
</dbReference>
<dbReference type="PANTHER" id="PTHR15348:SF0">
    <property type="entry name" value="PROTEIN DEAD RINGER"/>
    <property type="match status" value="1"/>
</dbReference>
<keyword evidence="5" id="KW-0539">Nucleus</keyword>
<feature type="region of interest" description="Disordered" evidence="6">
    <location>
        <begin position="12"/>
        <end position="76"/>
    </location>
</feature>
<keyword evidence="4" id="KW-0804">Transcription</keyword>
<dbReference type="SMART" id="SM00501">
    <property type="entry name" value="BRIGHT"/>
    <property type="match status" value="1"/>
</dbReference>
<evidence type="ECO:0000313" key="9">
    <source>
        <dbReference type="Proteomes" id="UP000694843"/>
    </source>
</evidence>
<protein>
    <submittedName>
        <fullName evidence="10">AT-rich interactive domain-containing protein 3A</fullName>
    </submittedName>
</protein>
<keyword evidence="2" id="KW-0805">Transcription regulation</keyword>
<dbReference type="Pfam" id="PF01388">
    <property type="entry name" value="ARID"/>
    <property type="match status" value="1"/>
</dbReference>
<dbReference type="GO" id="GO:0005634">
    <property type="term" value="C:nucleus"/>
    <property type="evidence" value="ECO:0007669"/>
    <property type="project" value="UniProtKB-SubCell"/>
</dbReference>
<dbReference type="PROSITE" id="PS51011">
    <property type="entry name" value="ARID"/>
    <property type="match status" value="1"/>
</dbReference>
<dbReference type="GeneID" id="108675371"/>
<evidence type="ECO:0000259" key="7">
    <source>
        <dbReference type="PROSITE" id="PS51011"/>
    </source>
</evidence>
<dbReference type="RefSeq" id="XP_047736398.1">
    <property type="nucleotide sequence ID" value="XM_047880442.1"/>
</dbReference>